<evidence type="ECO:0008006" key="4">
    <source>
        <dbReference type="Google" id="ProtNLM"/>
    </source>
</evidence>
<name>A0A1I2JH62_9ACTN</name>
<evidence type="ECO:0000256" key="1">
    <source>
        <dbReference type="ARBA" id="ARBA00023002"/>
    </source>
</evidence>
<dbReference type="GO" id="GO:0016627">
    <property type="term" value="F:oxidoreductase activity, acting on the CH-CH group of donors"/>
    <property type="evidence" value="ECO:0007669"/>
    <property type="project" value="TreeGrafter"/>
</dbReference>
<dbReference type="NCBIfam" id="TIGR03666">
    <property type="entry name" value="Rv2061_F420"/>
    <property type="match status" value="1"/>
</dbReference>
<dbReference type="STRING" id="380248.SAMN05216251_11778"/>
<keyword evidence="3" id="KW-1185">Reference proteome</keyword>
<dbReference type="Proteomes" id="UP000199323">
    <property type="component" value="Unassembled WGS sequence"/>
</dbReference>
<organism evidence="2 3">
    <name type="scientific">Actinacidiphila alni</name>
    <dbReference type="NCBI Taxonomy" id="380248"/>
    <lineage>
        <taxon>Bacteria</taxon>
        <taxon>Bacillati</taxon>
        <taxon>Actinomycetota</taxon>
        <taxon>Actinomycetes</taxon>
        <taxon>Kitasatosporales</taxon>
        <taxon>Streptomycetaceae</taxon>
        <taxon>Actinacidiphila</taxon>
    </lineage>
</organism>
<dbReference type="RefSeq" id="WP_093715989.1">
    <property type="nucleotide sequence ID" value="NZ_FONG01000017.1"/>
</dbReference>
<accession>A0A1I2JH62</accession>
<dbReference type="GO" id="GO:0070967">
    <property type="term" value="F:coenzyme F420 binding"/>
    <property type="evidence" value="ECO:0007669"/>
    <property type="project" value="TreeGrafter"/>
</dbReference>
<sequence>MTPPESDRTHRSAAPADPALEQLGGEKYVLVTTFRRNGTPVPTPVWVVRDGAALGIWTTADSGKVKRIRNREDVLVTASDVRGRAKPDAPSLTARATLTGPEETARFRKLIARKYGITGRLVLLGSRLRRGERGTVGVRVTLTGTQDEG</sequence>
<dbReference type="Gene3D" id="2.30.110.10">
    <property type="entry name" value="Electron Transport, Fmn-binding Protein, Chain A"/>
    <property type="match status" value="1"/>
</dbReference>
<keyword evidence="1" id="KW-0560">Oxidoreductase</keyword>
<evidence type="ECO:0000313" key="3">
    <source>
        <dbReference type="Proteomes" id="UP000199323"/>
    </source>
</evidence>
<protein>
    <recommendedName>
        <fullName evidence="4">PPOX class F420-dependent oxidoreductase</fullName>
    </recommendedName>
</protein>
<dbReference type="InterPro" id="IPR012349">
    <property type="entry name" value="Split_barrel_FMN-bd"/>
</dbReference>
<dbReference type="SUPFAM" id="SSF50475">
    <property type="entry name" value="FMN-binding split barrel"/>
    <property type="match status" value="1"/>
</dbReference>
<dbReference type="InterPro" id="IPR052019">
    <property type="entry name" value="F420H2_bilvrd_red/Heme_oxyg"/>
</dbReference>
<dbReference type="GO" id="GO:0005829">
    <property type="term" value="C:cytosol"/>
    <property type="evidence" value="ECO:0007669"/>
    <property type="project" value="TreeGrafter"/>
</dbReference>
<dbReference type="PANTHER" id="PTHR35176:SF11">
    <property type="entry name" value="PYRIDOXAMINE 5'-PHOSPHATE OXIDASE FAMILY PROTEIN"/>
    <property type="match status" value="1"/>
</dbReference>
<gene>
    <name evidence="2" type="ORF">SAMN05216251_11778</name>
</gene>
<dbReference type="InterPro" id="IPR019965">
    <property type="entry name" value="PPOX_F420-dep_Rv2061_put"/>
</dbReference>
<proteinExistence type="predicted"/>
<dbReference type="AlphaFoldDB" id="A0A1I2JH62"/>
<reference evidence="2 3" key="1">
    <citation type="submission" date="2016-10" db="EMBL/GenBank/DDBJ databases">
        <authorList>
            <person name="de Groot N.N."/>
        </authorList>
    </citation>
    <scope>NUCLEOTIDE SEQUENCE [LARGE SCALE GENOMIC DNA]</scope>
    <source>
        <strain evidence="2 3">CGMCC 4.3510</strain>
    </source>
</reference>
<dbReference type="OrthoDB" id="5738083at2"/>
<dbReference type="PANTHER" id="PTHR35176">
    <property type="entry name" value="HEME OXYGENASE HI_0854-RELATED"/>
    <property type="match status" value="1"/>
</dbReference>
<evidence type="ECO:0000313" key="2">
    <source>
        <dbReference type="EMBL" id="SFF52031.1"/>
    </source>
</evidence>
<dbReference type="EMBL" id="FONG01000017">
    <property type="protein sequence ID" value="SFF52031.1"/>
    <property type="molecule type" value="Genomic_DNA"/>
</dbReference>